<gene>
    <name evidence="3" type="ORF">M409DRAFT_22701</name>
</gene>
<evidence type="ECO:0000313" key="3">
    <source>
        <dbReference type="EMBL" id="KAF2167274.1"/>
    </source>
</evidence>
<evidence type="ECO:0000256" key="2">
    <source>
        <dbReference type="SAM" id="Phobius"/>
    </source>
</evidence>
<keyword evidence="2" id="KW-0812">Transmembrane</keyword>
<feature type="transmembrane region" description="Helical" evidence="2">
    <location>
        <begin position="115"/>
        <end position="133"/>
    </location>
</feature>
<keyword evidence="2" id="KW-0472">Membrane</keyword>
<reference evidence="3" key="1">
    <citation type="journal article" date="2020" name="Stud. Mycol.">
        <title>101 Dothideomycetes genomes: a test case for predicting lifestyles and emergence of pathogens.</title>
        <authorList>
            <person name="Haridas S."/>
            <person name="Albert R."/>
            <person name="Binder M."/>
            <person name="Bloem J."/>
            <person name="Labutti K."/>
            <person name="Salamov A."/>
            <person name="Andreopoulos B."/>
            <person name="Baker S."/>
            <person name="Barry K."/>
            <person name="Bills G."/>
            <person name="Bluhm B."/>
            <person name="Cannon C."/>
            <person name="Castanera R."/>
            <person name="Culley D."/>
            <person name="Daum C."/>
            <person name="Ezra D."/>
            <person name="Gonzalez J."/>
            <person name="Henrissat B."/>
            <person name="Kuo A."/>
            <person name="Liang C."/>
            <person name="Lipzen A."/>
            <person name="Lutzoni F."/>
            <person name="Magnuson J."/>
            <person name="Mondo S."/>
            <person name="Nolan M."/>
            <person name="Ohm R."/>
            <person name="Pangilinan J."/>
            <person name="Park H.-J."/>
            <person name="Ramirez L."/>
            <person name="Alfaro M."/>
            <person name="Sun H."/>
            <person name="Tritt A."/>
            <person name="Yoshinaga Y."/>
            <person name="Zwiers L.-H."/>
            <person name="Turgeon B."/>
            <person name="Goodwin S."/>
            <person name="Spatafora J."/>
            <person name="Crous P."/>
            <person name="Grigoriev I."/>
        </authorList>
    </citation>
    <scope>NUCLEOTIDE SEQUENCE</scope>
    <source>
        <strain evidence="3">ATCC 36951</strain>
    </source>
</reference>
<dbReference type="RefSeq" id="XP_033668163.1">
    <property type="nucleotide sequence ID" value="XM_033806459.1"/>
</dbReference>
<keyword evidence="4" id="KW-1185">Reference proteome</keyword>
<proteinExistence type="predicted"/>
<name>A0A6A6CJ61_ZASCE</name>
<evidence type="ECO:0000256" key="1">
    <source>
        <dbReference type="SAM" id="MobiDB-lite"/>
    </source>
</evidence>
<accession>A0A6A6CJ61</accession>
<dbReference type="Proteomes" id="UP000799537">
    <property type="component" value="Unassembled WGS sequence"/>
</dbReference>
<dbReference type="EMBL" id="ML993594">
    <property type="protein sequence ID" value="KAF2167274.1"/>
    <property type="molecule type" value="Genomic_DNA"/>
</dbReference>
<keyword evidence="2" id="KW-1133">Transmembrane helix</keyword>
<organism evidence="3 4">
    <name type="scientific">Zasmidium cellare ATCC 36951</name>
    <dbReference type="NCBI Taxonomy" id="1080233"/>
    <lineage>
        <taxon>Eukaryota</taxon>
        <taxon>Fungi</taxon>
        <taxon>Dikarya</taxon>
        <taxon>Ascomycota</taxon>
        <taxon>Pezizomycotina</taxon>
        <taxon>Dothideomycetes</taxon>
        <taxon>Dothideomycetidae</taxon>
        <taxon>Mycosphaerellales</taxon>
        <taxon>Mycosphaerellaceae</taxon>
        <taxon>Zasmidium</taxon>
    </lineage>
</organism>
<feature type="compositionally biased region" description="Basic and acidic residues" evidence="1">
    <location>
        <begin position="1"/>
        <end position="13"/>
    </location>
</feature>
<feature type="region of interest" description="Disordered" evidence="1">
    <location>
        <begin position="1"/>
        <end position="25"/>
    </location>
</feature>
<protein>
    <submittedName>
        <fullName evidence="3">Uncharacterized protein</fullName>
    </submittedName>
</protein>
<dbReference type="AlphaFoldDB" id="A0A6A6CJ61"/>
<dbReference type="GeneID" id="54559731"/>
<sequence length="169" mass="19421">MSYYRDTESRSDPRGPGLAAHPNARSGKMKVIVNDRLADGRIKRYTLDPNDPDSWNRHWRGEYIPTAGKKRYYKGQKEDFTRYVDPANYTNFKSPPELPMPVYVPVSFTERYKVIIAWAALALIVSLFLGVVVQLKEHPRSPGEAARSNVAQWVWGINEYLRSLFSRTG</sequence>
<evidence type="ECO:0000313" key="4">
    <source>
        <dbReference type="Proteomes" id="UP000799537"/>
    </source>
</evidence>